<evidence type="ECO:0000313" key="1">
    <source>
        <dbReference type="EMBL" id="KAF1756614.1"/>
    </source>
</evidence>
<sequence>MGTIGIRLGGVKKDNKKASTVGYVDTRSSAHRLSTKLNPSWHGKDKNFLTEITRVTVEVGIIKLVNSGEWICLRHLLWIKAFLTPRSVDQGLKDLVSDKLEQAKSEVVHFEEINTVKNYRKDQALDSYLTILTADLIHVIRIFDGFMDTEEIKGFVDHLLNTFNKTNLNTILSQLEHLKNKSIVNIDERRIHSVVHLMSCCTGQRPATIMTALIYHDKKTYKNDGLVKKLFCLASKNGGELVFPVPNFLQNFLTKTKKTFFDPLCESTNSDDVLQASLKYRKAFLRKQKKRCAAILKASHTKGRTIQDELEEQGFLVVRPSRLYGENGTTSNSIHSTEETVDI</sequence>
<dbReference type="EMBL" id="WUAV01000004">
    <property type="protein sequence ID" value="KAF1756614.1"/>
    <property type="molecule type" value="Genomic_DNA"/>
</dbReference>
<dbReference type="KEGG" id="crq:GCK72_013067"/>
<accession>A0A6A5GPP0</accession>
<gene>
    <name evidence="1" type="ORF">GCK72_013067</name>
</gene>
<dbReference type="RefSeq" id="XP_053584391.1">
    <property type="nucleotide sequence ID" value="XM_053729619.1"/>
</dbReference>
<reference evidence="1 2" key="1">
    <citation type="submission" date="2019-12" db="EMBL/GenBank/DDBJ databases">
        <title>Chromosome-level assembly of the Caenorhabditis remanei genome.</title>
        <authorList>
            <person name="Teterina A.A."/>
            <person name="Willis J.H."/>
            <person name="Phillips P.C."/>
        </authorList>
    </citation>
    <scope>NUCLEOTIDE SEQUENCE [LARGE SCALE GENOMIC DNA]</scope>
    <source>
        <strain evidence="1 2">PX506</strain>
        <tissue evidence="1">Whole organism</tissue>
    </source>
</reference>
<organism evidence="1 2">
    <name type="scientific">Caenorhabditis remanei</name>
    <name type="common">Caenorhabditis vulgaris</name>
    <dbReference type="NCBI Taxonomy" id="31234"/>
    <lineage>
        <taxon>Eukaryota</taxon>
        <taxon>Metazoa</taxon>
        <taxon>Ecdysozoa</taxon>
        <taxon>Nematoda</taxon>
        <taxon>Chromadorea</taxon>
        <taxon>Rhabditida</taxon>
        <taxon>Rhabditina</taxon>
        <taxon>Rhabditomorpha</taxon>
        <taxon>Rhabditoidea</taxon>
        <taxon>Rhabditidae</taxon>
        <taxon>Peloderinae</taxon>
        <taxon>Caenorhabditis</taxon>
    </lineage>
</organism>
<protein>
    <submittedName>
        <fullName evidence="1">Uncharacterized protein</fullName>
    </submittedName>
</protein>
<dbReference type="AlphaFoldDB" id="A0A6A5GPP0"/>
<name>A0A6A5GPP0_CAERE</name>
<dbReference type="Proteomes" id="UP000483820">
    <property type="component" value="Chromosome IV"/>
</dbReference>
<dbReference type="CTD" id="9811206"/>
<evidence type="ECO:0000313" key="2">
    <source>
        <dbReference type="Proteomes" id="UP000483820"/>
    </source>
</evidence>
<dbReference type="GeneID" id="9811206"/>
<comment type="caution">
    <text evidence="1">The sequence shown here is derived from an EMBL/GenBank/DDBJ whole genome shotgun (WGS) entry which is preliminary data.</text>
</comment>
<proteinExistence type="predicted"/>